<gene>
    <name evidence="3" type="ORF">ZBT109_0791</name>
</gene>
<dbReference type="Pfam" id="PF01048">
    <property type="entry name" value="PNP_UDP_1"/>
    <property type="match status" value="1"/>
</dbReference>
<dbReference type="Gene3D" id="3.40.50.1580">
    <property type="entry name" value="Nucleoside phosphorylase domain"/>
    <property type="match status" value="1"/>
</dbReference>
<keyword evidence="1" id="KW-0732">Signal</keyword>
<dbReference type="GO" id="GO:0005829">
    <property type="term" value="C:cytosol"/>
    <property type="evidence" value="ECO:0007669"/>
    <property type="project" value="TreeGrafter"/>
</dbReference>
<accession>A0A348HD65</accession>
<dbReference type="RefSeq" id="WP_038279639.1">
    <property type="nucleotide sequence ID" value="NZ_AP018933.1"/>
</dbReference>
<evidence type="ECO:0000256" key="1">
    <source>
        <dbReference type="SAM" id="SignalP"/>
    </source>
</evidence>
<organism evidence="3 4">
    <name type="scientific">Zymobacter palmae</name>
    <dbReference type="NCBI Taxonomy" id="33074"/>
    <lineage>
        <taxon>Bacteria</taxon>
        <taxon>Pseudomonadati</taxon>
        <taxon>Pseudomonadota</taxon>
        <taxon>Gammaproteobacteria</taxon>
        <taxon>Oceanospirillales</taxon>
        <taxon>Halomonadaceae</taxon>
        <taxon>Zymobacter group</taxon>
        <taxon>Zymobacter</taxon>
    </lineage>
</organism>
<dbReference type="CDD" id="cd09008">
    <property type="entry name" value="MTAN"/>
    <property type="match status" value="1"/>
</dbReference>
<dbReference type="InterPro" id="IPR000845">
    <property type="entry name" value="Nucleoside_phosphorylase_d"/>
</dbReference>
<dbReference type="PANTHER" id="PTHR46832:SF1">
    <property type="entry name" value="5'-METHYLTHIOADENOSINE_S-ADENOSYLHOMOCYSTEINE NUCLEOSIDASE"/>
    <property type="match status" value="1"/>
</dbReference>
<dbReference type="GO" id="GO:0019284">
    <property type="term" value="P:L-methionine salvage from S-adenosylmethionine"/>
    <property type="evidence" value="ECO:0007669"/>
    <property type="project" value="TreeGrafter"/>
</dbReference>
<dbReference type="KEGG" id="zpl:ZBT109_0791"/>
<dbReference type="GO" id="GO:0008782">
    <property type="term" value="F:adenosylhomocysteine nucleosidase activity"/>
    <property type="evidence" value="ECO:0007669"/>
    <property type="project" value="TreeGrafter"/>
</dbReference>
<protein>
    <submittedName>
        <fullName evidence="3">Nucleoside phosphorylase</fullName>
    </submittedName>
</protein>
<evidence type="ECO:0000259" key="2">
    <source>
        <dbReference type="Pfam" id="PF01048"/>
    </source>
</evidence>
<dbReference type="InterPro" id="IPR035994">
    <property type="entry name" value="Nucleoside_phosphorylase_sf"/>
</dbReference>
<dbReference type="Proteomes" id="UP000267342">
    <property type="component" value="Chromosome"/>
</dbReference>
<dbReference type="GO" id="GO:0008930">
    <property type="term" value="F:methylthioadenosine nucleosidase activity"/>
    <property type="evidence" value="ECO:0007669"/>
    <property type="project" value="TreeGrafter"/>
</dbReference>
<keyword evidence="4" id="KW-1185">Reference proteome</keyword>
<dbReference type="SUPFAM" id="SSF53167">
    <property type="entry name" value="Purine and uridine phosphorylases"/>
    <property type="match status" value="1"/>
</dbReference>
<proteinExistence type="predicted"/>
<dbReference type="GO" id="GO:0009116">
    <property type="term" value="P:nucleoside metabolic process"/>
    <property type="evidence" value="ECO:0007669"/>
    <property type="project" value="InterPro"/>
</dbReference>
<name>A0A348HD65_9GAMM</name>
<feature type="domain" description="Nucleoside phosphorylase" evidence="2">
    <location>
        <begin position="30"/>
        <end position="272"/>
    </location>
</feature>
<feature type="chain" id="PRO_5017022054" evidence="1">
    <location>
        <begin position="25"/>
        <end position="280"/>
    </location>
</feature>
<evidence type="ECO:0000313" key="3">
    <source>
        <dbReference type="EMBL" id="BBG29567.1"/>
    </source>
</evidence>
<sequence>MSISTVVKAGLCCATLMGAGVAAAAPQQAPIVVQGAMSSEIDTLIKQLKDAKPMTIGKWQFWQGQLDGYPVIVSKTDIGMENASAATALAAATFHPVAIINQGTAGGHDPELHNYDIVIGKESINIGSFKTPFKARGEGTHADTWAPMDLLTEEEDTSDKIVDKPMRAFPADTGLLKAAHRAAEHYSRGKVVDGVIASSDVWNNELDRIALFHQQYGSSMEEMETAAAAQIARGFNIPFMGVRVITNNATNGSQFEPATSEASQLFTTDIVKAYIHQLKR</sequence>
<reference evidence="3 4" key="1">
    <citation type="submission" date="2018-09" db="EMBL/GenBank/DDBJ databases">
        <title>Zymobacter palmae IAM14233 (=T109) whole genome analysis.</title>
        <authorList>
            <person name="Yanase H."/>
        </authorList>
    </citation>
    <scope>NUCLEOTIDE SEQUENCE [LARGE SCALE GENOMIC DNA]</scope>
    <source>
        <strain evidence="3 4">IAM14233</strain>
    </source>
</reference>
<dbReference type="EMBL" id="AP018933">
    <property type="protein sequence ID" value="BBG29567.1"/>
    <property type="molecule type" value="Genomic_DNA"/>
</dbReference>
<dbReference type="AlphaFoldDB" id="A0A348HD65"/>
<dbReference type="STRING" id="1123510.GCA_000620025_01555"/>
<evidence type="ECO:0000313" key="4">
    <source>
        <dbReference type="Proteomes" id="UP000267342"/>
    </source>
</evidence>
<feature type="signal peptide" evidence="1">
    <location>
        <begin position="1"/>
        <end position="24"/>
    </location>
</feature>
<dbReference type="PANTHER" id="PTHR46832">
    <property type="entry name" value="5'-METHYLTHIOADENOSINE/S-ADENOSYLHOMOCYSTEINE NUCLEOSIDASE"/>
    <property type="match status" value="1"/>
</dbReference>